<organism evidence="13">
    <name type="scientific">Lygus hesperus</name>
    <name type="common">Western plant bug</name>
    <dbReference type="NCBI Taxonomy" id="30085"/>
    <lineage>
        <taxon>Eukaryota</taxon>
        <taxon>Metazoa</taxon>
        <taxon>Ecdysozoa</taxon>
        <taxon>Arthropoda</taxon>
        <taxon>Hexapoda</taxon>
        <taxon>Insecta</taxon>
        <taxon>Pterygota</taxon>
        <taxon>Neoptera</taxon>
        <taxon>Paraneoptera</taxon>
        <taxon>Hemiptera</taxon>
        <taxon>Heteroptera</taxon>
        <taxon>Panheteroptera</taxon>
        <taxon>Cimicomorpha</taxon>
        <taxon>Miridae</taxon>
        <taxon>Mirini</taxon>
        <taxon>Lygus</taxon>
    </lineage>
</organism>
<evidence type="ECO:0000256" key="7">
    <source>
        <dbReference type="ARBA" id="ARBA00023098"/>
    </source>
</evidence>
<dbReference type="Pfam" id="PF03015">
    <property type="entry name" value="Sterile"/>
    <property type="match status" value="1"/>
</dbReference>
<feature type="non-terminal residue" evidence="13">
    <location>
        <position position="1"/>
    </location>
</feature>
<keyword evidence="10" id="KW-0560">Oxidoreductase</keyword>
<comment type="function">
    <text evidence="10">Catalyzes the reduction of fatty acyl-CoA to fatty alcohols.</text>
</comment>
<gene>
    <name evidence="13" type="ORF">CM83_75985</name>
</gene>
<dbReference type="Gene3D" id="3.40.50.720">
    <property type="entry name" value="NAD(P)-binding Rossmann-like Domain"/>
    <property type="match status" value="1"/>
</dbReference>
<dbReference type="Pfam" id="PF07993">
    <property type="entry name" value="NAD_binding_4"/>
    <property type="match status" value="1"/>
</dbReference>
<dbReference type="SUPFAM" id="SSF51735">
    <property type="entry name" value="NAD(P)-binding Rossmann-fold domains"/>
    <property type="match status" value="1"/>
</dbReference>
<dbReference type="PANTHER" id="PTHR11011:SF116">
    <property type="entry name" value="FATTY ACYL-COA REDUCTASE CG5065-RELATED"/>
    <property type="match status" value="1"/>
</dbReference>
<comment type="similarity">
    <text evidence="2 10">Belongs to the fatty acyl-CoA reductase family.</text>
</comment>
<evidence type="ECO:0000256" key="5">
    <source>
        <dbReference type="ARBA" id="ARBA00022857"/>
    </source>
</evidence>
<dbReference type="InterPro" id="IPR036291">
    <property type="entry name" value="NAD(P)-bd_dom_sf"/>
</dbReference>
<evidence type="ECO:0000256" key="3">
    <source>
        <dbReference type="ARBA" id="ARBA00022516"/>
    </source>
</evidence>
<keyword evidence="4" id="KW-0812">Transmembrane</keyword>
<sequence length="570" mass="65138">LQLPYTFARTPQLRRTRDFFRPVSSGDSRILQVKFISRVPAEPQSFNQSPIKMDMGIPEFFRGRSIFITGGSGFMGKVLIEKLLRSCPELDYIYVLMRPKRGQQVAGRYTDLLDCKIFDWLKENKKHQLNKIVAVAGDITKPGLGLSPEDQEILVRQVSVVFHAAATVKFDETLRLSVALNLSGTKSLLQLCEKMDKLVSVVHVSTAYCNCNLNEEIYEQLYPAPADPEQVIQMVNILDDHILNSITPLLLKDRPNTYTFTKALAEHVVYEKSGRLPIAIFRPSIVTSAVQEPLPGWIDNLNGPTGVLAGVGKGVLRSIVCHRESIADFIPVDRAINCMIAIAWATAVNRPNNIMIYNCTTGWSNPMYWKDMEEKGLEYILKYPSKEILWYPGGSFKTSPVMNDIHTLMFQTFPAYLHDGLSRLTGRKPIMVRIQEKLRKALETMTFFTTKEFKFRNDNVVELYTKLSPEDREAFCFDINDINWRDYIETYVLGTRKYILKEDPATIPESRINLKKMYLLHKGTQLLALSVVFWGVLMRSSSARFTFYQMLSIIFKTVTAVSRMFVSVER</sequence>
<dbReference type="FunFam" id="3.40.50.720:FF:000143">
    <property type="entry name" value="Fatty acyl-CoA reductase"/>
    <property type="match status" value="1"/>
</dbReference>
<evidence type="ECO:0000256" key="10">
    <source>
        <dbReference type="RuleBase" id="RU363097"/>
    </source>
</evidence>
<keyword evidence="7 10" id="KW-0443">Lipid metabolism</keyword>
<evidence type="ECO:0000259" key="11">
    <source>
        <dbReference type="Pfam" id="PF03015"/>
    </source>
</evidence>
<dbReference type="CDD" id="cd05236">
    <property type="entry name" value="FAR-N_SDR_e"/>
    <property type="match status" value="1"/>
</dbReference>
<feature type="domain" description="Thioester reductase (TE)" evidence="12">
    <location>
        <begin position="68"/>
        <end position="339"/>
    </location>
</feature>
<evidence type="ECO:0000256" key="6">
    <source>
        <dbReference type="ARBA" id="ARBA00022989"/>
    </source>
</evidence>
<dbReference type="GO" id="GO:0102965">
    <property type="term" value="F:alcohol-forming long-chain fatty acyl-CoA reductase activity"/>
    <property type="evidence" value="ECO:0007669"/>
    <property type="project" value="UniProtKB-EC"/>
</dbReference>
<evidence type="ECO:0000313" key="13">
    <source>
        <dbReference type="EMBL" id="JAG00322.1"/>
    </source>
</evidence>
<dbReference type="GO" id="GO:0080019">
    <property type="term" value="F:alcohol-forming very long-chain fatty acyl-CoA reductase activity"/>
    <property type="evidence" value="ECO:0007669"/>
    <property type="project" value="InterPro"/>
</dbReference>
<comment type="catalytic activity">
    <reaction evidence="9 10">
        <text>a long-chain fatty acyl-CoA + 2 NADPH + 2 H(+) = a long-chain primary fatty alcohol + 2 NADP(+) + CoA</text>
        <dbReference type="Rhea" id="RHEA:52716"/>
        <dbReference type="ChEBI" id="CHEBI:15378"/>
        <dbReference type="ChEBI" id="CHEBI:57287"/>
        <dbReference type="ChEBI" id="CHEBI:57783"/>
        <dbReference type="ChEBI" id="CHEBI:58349"/>
        <dbReference type="ChEBI" id="CHEBI:77396"/>
        <dbReference type="ChEBI" id="CHEBI:83139"/>
        <dbReference type="EC" id="1.2.1.84"/>
    </reaction>
</comment>
<keyword evidence="5 10" id="KW-0521">NADP</keyword>
<dbReference type="GO" id="GO:0005777">
    <property type="term" value="C:peroxisome"/>
    <property type="evidence" value="ECO:0007669"/>
    <property type="project" value="TreeGrafter"/>
</dbReference>
<evidence type="ECO:0000256" key="9">
    <source>
        <dbReference type="ARBA" id="ARBA00052530"/>
    </source>
</evidence>
<name>A0A0A9VVQ7_LYGHE</name>
<dbReference type="InterPro" id="IPR026055">
    <property type="entry name" value="FAR"/>
</dbReference>
<evidence type="ECO:0000256" key="4">
    <source>
        <dbReference type="ARBA" id="ARBA00022692"/>
    </source>
</evidence>
<keyword evidence="8" id="KW-0472">Membrane</keyword>
<proteinExistence type="inferred from homology"/>
<dbReference type="CDD" id="cd09071">
    <property type="entry name" value="FAR_C"/>
    <property type="match status" value="1"/>
</dbReference>
<dbReference type="GO" id="GO:0035336">
    <property type="term" value="P:long-chain fatty-acyl-CoA metabolic process"/>
    <property type="evidence" value="ECO:0007669"/>
    <property type="project" value="TreeGrafter"/>
</dbReference>
<reference evidence="13" key="2">
    <citation type="submission" date="2014-07" db="EMBL/GenBank/DDBJ databases">
        <authorList>
            <person name="Hull J."/>
        </authorList>
    </citation>
    <scope>NUCLEOTIDE SEQUENCE</scope>
</reference>
<evidence type="ECO:0000256" key="8">
    <source>
        <dbReference type="ARBA" id="ARBA00023136"/>
    </source>
</evidence>
<dbReference type="EMBL" id="GBHO01043282">
    <property type="protein sequence ID" value="JAG00322.1"/>
    <property type="molecule type" value="Transcribed_RNA"/>
</dbReference>
<feature type="domain" description="Fatty acyl-CoA reductase C-terminal" evidence="11">
    <location>
        <begin position="410"/>
        <end position="502"/>
    </location>
</feature>
<evidence type="ECO:0000256" key="1">
    <source>
        <dbReference type="ARBA" id="ARBA00004141"/>
    </source>
</evidence>
<dbReference type="AlphaFoldDB" id="A0A0A9VVQ7"/>
<evidence type="ECO:0000256" key="2">
    <source>
        <dbReference type="ARBA" id="ARBA00005928"/>
    </source>
</evidence>
<accession>A0A0A9VVQ7</accession>
<protein>
    <recommendedName>
        <fullName evidence="10">Fatty acyl-CoA reductase</fullName>
        <ecNumber evidence="10">1.2.1.84</ecNumber>
    </recommendedName>
</protein>
<keyword evidence="3 10" id="KW-0444">Lipid biosynthesis</keyword>
<comment type="subcellular location">
    <subcellularLocation>
        <location evidence="1">Membrane</location>
        <topology evidence="1">Multi-pass membrane protein</topology>
    </subcellularLocation>
</comment>
<keyword evidence="6" id="KW-1133">Transmembrane helix</keyword>
<dbReference type="GO" id="GO:0016020">
    <property type="term" value="C:membrane"/>
    <property type="evidence" value="ECO:0007669"/>
    <property type="project" value="UniProtKB-SubCell"/>
</dbReference>
<dbReference type="InterPro" id="IPR033640">
    <property type="entry name" value="FAR_C"/>
</dbReference>
<evidence type="ECO:0000259" key="12">
    <source>
        <dbReference type="Pfam" id="PF07993"/>
    </source>
</evidence>
<dbReference type="InterPro" id="IPR013120">
    <property type="entry name" value="FAR_NAD-bd"/>
</dbReference>
<dbReference type="EC" id="1.2.1.84" evidence="10"/>
<dbReference type="PANTHER" id="PTHR11011">
    <property type="entry name" value="MALE STERILITY PROTEIN 2-RELATED"/>
    <property type="match status" value="1"/>
</dbReference>
<reference evidence="13" key="1">
    <citation type="journal article" date="2014" name="PLoS ONE">
        <title>Transcriptome-Based Identification of ABC Transporters in the Western Tarnished Plant Bug Lygus hesperus.</title>
        <authorList>
            <person name="Hull J.J."/>
            <person name="Chaney K."/>
            <person name="Geib S.M."/>
            <person name="Fabrick J.A."/>
            <person name="Brent C.S."/>
            <person name="Walsh D."/>
            <person name="Lavine L.C."/>
        </authorList>
    </citation>
    <scope>NUCLEOTIDE SEQUENCE</scope>
</reference>